<feature type="region of interest" description="Disordered" evidence="1">
    <location>
        <begin position="61"/>
        <end position="117"/>
    </location>
</feature>
<protein>
    <submittedName>
        <fullName evidence="3">Uncharacterized protein</fullName>
    </submittedName>
</protein>
<organism evidence="3">
    <name type="scientific">Lotus japonicus</name>
    <name type="common">Lotus corniculatus var. japonicus</name>
    <dbReference type="NCBI Taxonomy" id="34305"/>
    <lineage>
        <taxon>Eukaryota</taxon>
        <taxon>Viridiplantae</taxon>
        <taxon>Streptophyta</taxon>
        <taxon>Embryophyta</taxon>
        <taxon>Tracheophyta</taxon>
        <taxon>Spermatophyta</taxon>
        <taxon>Magnoliopsida</taxon>
        <taxon>eudicotyledons</taxon>
        <taxon>Gunneridae</taxon>
        <taxon>Pentapetalae</taxon>
        <taxon>rosids</taxon>
        <taxon>fabids</taxon>
        <taxon>Fabales</taxon>
        <taxon>Fabaceae</taxon>
        <taxon>Papilionoideae</taxon>
        <taxon>50 kb inversion clade</taxon>
        <taxon>NPAAA clade</taxon>
        <taxon>Hologalegina</taxon>
        <taxon>robinioid clade</taxon>
        <taxon>Loteae</taxon>
        <taxon>Lotus</taxon>
    </lineage>
</organism>
<feature type="compositionally biased region" description="Basic and acidic residues" evidence="1">
    <location>
        <begin position="92"/>
        <end position="106"/>
    </location>
</feature>
<evidence type="ECO:0000313" key="3">
    <source>
        <dbReference type="EMBL" id="AFK43457.1"/>
    </source>
</evidence>
<keyword evidence="2" id="KW-0472">Membrane</keyword>
<dbReference type="PANTHER" id="PTHR35301:SF1">
    <property type="entry name" value="CLAVATA3_ESR (CLE)-RELATED PROTEIN 41-RELATED"/>
    <property type="match status" value="1"/>
</dbReference>
<dbReference type="RefSeq" id="XP_057437034.1">
    <property type="nucleotide sequence ID" value="XM_057581051.1"/>
</dbReference>
<reference evidence="3" key="1">
    <citation type="submission" date="2012-05" db="EMBL/GenBank/DDBJ databases">
        <authorList>
            <person name="Krishnakumar V."/>
            <person name="Cheung F."/>
            <person name="Xiao Y."/>
            <person name="Chan A."/>
            <person name="Moskal W.A."/>
            <person name="Town C.D."/>
        </authorList>
    </citation>
    <scope>NUCLEOTIDE SEQUENCE</scope>
</reference>
<keyword evidence="2" id="KW-1133">Transmembrane helix</keyword>
<proteinExistence type="evidence at transcript level"/>
<feature type="transmembrane region" description="Helical" evidence="2">
    <location>
        <begin position="39"/>
        <end position="57"/>
    </location>
</feature>
<dbReference type="InterPro" id="IPR037495">
    <property type="entry name" value="CLE41/42/44"/>
</dbReference>
<keyword evidence="2" id="KW-0812">Transmembrane</keyword>
<dbReference type="PANTHER" id="PTHR35301">
    <property type="entry name" value="CLAVATA3/ESR (CLE)-RELATED PROTEIN 41-RELATED"/>
    <property type="match status" value="1"/>
</dbReference>
<dbReference type="GO" id="GO:0048046">
    <property type="term" value="C:apoplast"/>
    <property type="evidence" value="ECO:0007669"/>
    <property type="project" value="TreeGrafter"/>
</dbReference>
<sequence>MDIEPLWSLGGWFLLSTCMAQPKTSSSPISETFSKSPTFLHFLTLFFILLLLINLSYQPNPSTAMASAKSSESTTSTTNLHPQKTKNSQSSSKDDAGREFGADAHEVPSGPNPISNR</sequence>
<dbReference type="OMA" id="TTMKLHP"/>
<evidence type="ECO:0000256" key="1">
    <source>
        <dbReference type="SAM" id="MobiDB-lite"/>
    </source>
</evidence>
<feature type="compositionally biased region" description="Low complexity" evidence="1">
    <location>
        <begin position="62"/>
        <end position="78"/>
    </location>
</feature>
<dbReference type="KEGG" id="lja:130729334"/>
<accession>I3ST65</accession>
<dbReference type="EMBL" id="BT143663">
    <property type="protein sequence ID" value="AFK43457.1"/>
    <property type="molecule type" value="mRNA"/>
</dbReference>
<evidence type="ECO:0000256" key="2">
    <source>
        <dbReference type="SAM" id="Phobius"/>
    </source>
</evidence>
<dbReference type="OrthoDB" id="759183at2759"/>
<dbReference type="GeneID" id="130729334"/>
<feature type="compositionally biased region" description="Polar residues" evidence="1">
    <location>
        <begin position="79"/>
        <end position="91"/>
    </location>
</feature>
<dbReference type="GO" id="GO:0010089">
    <property type="term" value="P:xylem development"/>
    <property type="evidence" value="ECO:0007669"/>
    <property type="project" value="InterPro"/>
</dbReference>
<dbReference type="AlphaFoldDB" id="I3ST65"/>
<dbReference type="GO" id="GO:0033612">
    <property type="term" value="F:receptor serine/threonine kinase binding"/>
    <property type="evidence" value="ECO:0007669"/>
    <property type="project" value="InterPro"/>
</dbReference>
<name>I3ST65_LOTJA</name>